<dbReference type="AlphaFoldDB" id="A0A822YUL4"/>
<keyword evidence="2" id="KW-1185">Reference proteome</keyword>
<accession>A0A822YUL4</accession>
<protein>
    <submittedName>
        <fullName evidence="1">Uncharacterized protein</fullName>
    </submittedName>
</protein>
<name>A0A822YUL4_NELNU</name>
<sequence length="78" mass="8591">MVSLNSTVKHVFRNTATFSGVHVTSTPVDLSYSQLSVASGIVSNKTHLMVRFSEKIKMIQSYSFSVVALTFYFLPSLG</sequence>
<organism evidence="1 2">
    <name type="scientific">Nelumbo nucifera</name>
    <name type="common">Sacred lotus</name>
    <dbReference type="NCBI Taxonomy" id="4432"/>
    <lineage>
        <taxon>Eukaryota</taxon>
        <taxon>Viridiplantae</taxon>
        <taxon>Streptophyta</taxon>
        <taxon>Embryophyta</taxon>
        <taxon>Tracheophyta</taxon>
        <taxon>Spermatophyta</taxon>
        <taxon>Magnoliopsida</taxon>
        <taxon>Proteales</taxon>
        <taxon>Nelumbonaceae</taxon>
        <taxon>Nelumbo</taxon>
    </lineage>
</organism>
<gene>
    <name evidence="1" type="ORF">HUJ06_005749</name>
</gene>
<dbReference type="EMBL" id="DUZY01000004">
    <property type="protein sequence ID" value="DAD35109.1"/>
    <property type="molecule type" value="Genomic_DNA"/>
</dbReference>
<proteinExistence type="predicted"/>
<evidence type="ECO:0000313" key="1">
    <source>
        <dbReference type="EMBL" id="DAD35109.1"/>
    </source>
</evidence>
<reference evidence="1 2" key="1">
    <citation type="journal article" date="2020" name="Mol. Biol. Evol.">
        <title>Distinct Expression and Methylation Patterns for Genes with Different Fates following a Single Whole-Genome Duplication in Flowering Plants.</title>
        <authorList>
            <person name="Shi T."/>
            <person name="Rahmani R.S."/>
            <person name="Gugger P.F."/>
            <person name="Wang M."/>
            <person name="Li H."/>
            <person name="Zhang Y."/>
            <person name="Li Z."/>
            <person name="Wang Q."/>
            <person name="Van de Peer Y."/>
            <person name="Marchal K."/>
            <person name="Chen J."/>
        </authorList>
    </citation>
    <scope>NUCLEOTIDE SEQUENCE [LARGE SCALE GENOMIC DNA]</scope>
    <source>
        <tissue evidence="1">Leaf</tissue>
    </source>
</reference>
<comment type="caution">
    <text evidence="1">The sequence shown here is derived from an EMBL/GenBank/DDBJ whole genome shotgun (WGS) entry which is preliminary data.</text>
</comment>
<evidence type="ECO:0000313" key="2">
    <source>
        <dbReference type="Proteomes" id="UP000607653"/>
    </source>
</evidence>
<dbReference type="Proteomes" id="UP000607653">
    <property type="component" value="Unassembled WGS sequence"/>
</dbReference>